<evidence type="ECO:0000313" key="2">
    <source>
        <dbReference type="EMBL" id="SFZ79935.1"/>
    </source>
</evidence>
<dbReference type="EMBL" id="LT634361">
    <property type="protein sequence ID" value="SFZ79935.1"/>
    <property type="molecule type" value="Genomic_DNA"/>
</dbReference>
<reference evidence="2 3" key="1">
    <citation type="submission" date="2016-11" db="EMBL/GenBank/DDBJ databases">
        <authorList>
            <person name="Jaros S."/>
            <person name="Januszkiewicz K."/>
            <person name="Wedrychowicz H."/>
        </authorList>
    </citation>
    <scope>NUCLEOTIDE SEQUENCE [LARGE SCALE GENOMIC DNA]</scope>
    <source>
        <strain evidence="2">NCIMB 2154T</strain>
    </source>
</reference>
<evidence type="ECO:0000313" key="3">
    <source>
        <dbReference type="Proteomes" id="UP000231564"/>
    </source>
</evidence>
<dbReference type="KEGG" id="tmar:MARIT_0014"/>
<keyword evidence="1" id="KW-0472">Membrane</keyword>
<name>A0A2H1E5L9_9FLAO</name>
<dbReference type="AlphaFoldDB" id="A0A2H1E5L9"/>
<dbReference type="GeneID" id="47721628"/>
<dbReference type="OrthoDB" id="1376337at2"/>
<proteinExistence type="predicted"/>
<feature type="transmembrane region" description="Helical" evidence="1">
    <location>
        <begin position="93"/>
        <end position="113"/>
    </location>
</feature>
<dbReference type="STRING" id="1349785.GCA_000509405_00930"/>
<protein>
    <submittedName>
        <fullName evidence="2">Uncharacterized protein</fullName>
    </submittedName>
</protein>
<dbReference type="Proteomes" id="UP000231564">
    <property type="component" value="Chromosome MARIT"/>
</dbReference>
<gene>
    <name evidence="2" type="ORF">MARIT_0014</name>
</gene>
<keyword evidence="1" id="KW-1133">Transmembrane helix</keyword>
<evidence type="ECO:0000256" key="1">
    <source>
        <dbReference type="SAM" id="Phobius"/>
    </source>
</evidence>
<sequence>MSNTKQNQHSYYQLATTLLFLAGALIYCQGIVSLSRQSVWFEFMITIVVLLIAIPIFQKSENFKDVKRLIILETGFNIICLVAKVSPLEEGKWSMALDIAFSVFFIFQIGGFIGSQIKSKNWRCLPSSIALGIGLLFWNAHGSGTSITVHNELQFWGGNTPKALQFVYLFWLLNLLFVEYRSLLPKLTLASVHLASFIIAFSSEEFFHARILTASHLVILNGIVIYKLQDWQGYDFSSISIFKKMKENTQYATFVATLFNILTIGALLLYIITDLKITK</sequence>
<feature type="transmembrane region" description="Helical" evidence="1">
    <location>
        <begin position="163"/>
        <end position="180"/>
    </location>
</feature>
<keyword evidence="1" id="KW-0812">Transmembrane</keyword>
<dbReference type="RefSeq" id="WP_024741756.1">
    <property type="nucleotide sequence ID" value="NZ_BAUG01000035.1"/>
</dbReference>
<accession>A0A2H1E5L9</accession>
<feature type="transmembrane region" description="Helical" evidence="1">
    <location>
        <begin position="249"/>
        <end position="272"/>
    </location>
</feature>
<feature type="transmembrane region" description="Helical" evidence="1">
    <location>
        <begin position="12"/>
        <end position="32"/>
    </location>
</feature>
<organism evidence="2 3">
    <name type="scientific">Tenacibaculum maritimum NCIMB 2154</name>
    <dbReference type="NCBI Taxonomy" id="1349785"/>
    <lineage>
        <taxon>Bacteria</taxon>
        <taxon>Pseudomonadati</taxon>
        <taxon>Bacteroidota</taxon>
        <taxon>Flavobacteriia</taxon>
        <taxon>Flavobacteriales</taxon>
        <taxon>Flavobacteriaceae</taxon>
        <taxon>Tenacibaculum</taxon>
    </lineage>
</organism>
<keyword evidence="3" id="KW-1185">Reference proteome</keyword>
<feature type="transmembrane region" description="Helical" evidence="1">
    <location>
        <begin position="125"/>
        <end position="143"/>
    </location>
</feature>
<feature type="transmembrane region" description="Helical" evidence="1">
    <location>
        <begin position="38"/>
        <end position="57"/>
    </location>
</feature>